<proteinExistence type="predicted"/>
<evidence type="ECO:0000256" key="1">
    <source>
        <dbReference type="SAM" id="Phobius"/>
    </source>
</evidence>
<organism evidence="2 3">
    <name type="scientific">Flavobacterium frigidarium</name>
    <dbReference type="NCBI Taxonomy" id="99286"/>
    <lineage>
        <taxon>Bacteria</taxon>
        <taxon>Pseudomonadati</taxon>
        <taxon>Bacteroidota</taxon>
        <taxon>Flavobacteriia</taxon>
        <taxon>Flavobacteriales</taxon>
        <taxon>Flavobacteriaceae</taxon>
        <taxon>Flavobacterium</taxon>
    </lineage>
</organism>
<accession>A0ABV4KBD4</accession>
<reference evidence="2 3" key="1">
    <citation type="submission" date="2023-05" db="EMBL/GenBank/DDBJ databases">
        <title>Adaptations of aquatic viruses from atmosphere-close ecosystems of the Central Arctic Ocean.</title>
        <authorList>
            <person name="Rahlff J."/>
            <person name="Holmfeldt K."/>
        </authorList>
    </citation>
    <scope>NUCLEOTIDE SEQUENCE [LARGE SCALE GENOMIC DNA]</scope>
    <source>
        <strain evidence="2 3">Arc14</strain>
    </source>
</reference>
<name>A0ABV4KBD4_9FLAO</name>
<dbReference type="RefSeq" id="WP_371569102.1">
    <property type="nucleotide sequence ID" value="NZ_JASMRN010000004.1"/>
</dbReference>
<dbReference type="Proteomes" id="UP001568894">
    <property type="component" value="Unassembled WGS sequence"/>
</dbReference>
<evidence type="ECO:0000313" key="3">
    <source>
        <dbReference type="Proteomes" id="UP001568894"/>
    </source>
</evidence>
<dbReference type="Pfam" id="PF07332">
    <property type="entry name" value="Phage_holin_3_6"/>
    <property type="match status" value="1"/>
</dbReference>
<keyword evidence="1" id="KW-1133">Transmembrane helix</keyword>
<feature type="transmembrane region" description="Helical" evidence="1">
    <location>
        <begin position="77"/>
        <end position="96"/>
    </location>
</feature>
<comment type="caution">
    <text evidence="2">The sequence shown here is derived from an EMBL/GenBank/DDBJ whole genome shotgun (WGS) entry which is preliminary data.</text>
</comment>
<dbReference type="EMBL" id="JASMRN010000004">
    <property type="protein sequence ID" value="MEZ7514944.1"/>
    <property type="molecule type" value="Genomic_DNA"/>
</dbReference>
<feature type="transmembrane region" description="Helical" evidence="1">
    <location>
        <begin position="43"/>
        <end position="65"/>
    </location>
</feature>
<protein>
    <submittedName>
        <fullName evidence="2">Phage holin family protein</fullName>
    </submittedName>
</protein>
<keyword evidence="1" id="KW-0472">Membrane</keyword>
<sequence>MAFEELKENTDDVQEKMKSFIESNLTYYKLKSFKTSMKATSTVLKFTIILLGICMVLLFLSIALAFGLGNMLDSNTLGFLIVGVIYLMVTIIFYFIREKIIERPLLVKFSKIFFSN</sequence>
<evidence type="ECO:0000313" key="2">
    <source>
        <dbReference type="EMBL" id="MEZ7514944.1"/>
    </source>
</evidence>
<keyword evidence="1" id="KW-0812">Transmembrane</keyword>
<dbReference type="InterPro" id="IPR009937">
    <property type="entry name" value="Phage_holin_3_6"/>
</dbReference>
<keyword evidence="3" id="KW-1185">Reference proteome</keyword>
<gene>
    <name evidence="2" type="ORF">QO192_06560</name>
</gene>